<feature type="coiled-coil region" evidence="10">
    <location>
        <begin position="841"/>
        <end position="868"/>
    </location>
</feature>
<feature type="region of interest" description="Disordered" evidence="11">
    <location>
        <begin position="1"/>
        <end position="82"/>
    </location>
</feature>
<keyword evidence="7" id="KW-0067">ATP-binding</keyword>
<organism evidence="13 14">
    <name type="scientific">Plectosphaerella cucumerina</name>
    <dbReference type="NCBI Taxonomy" id="40658"/>
    <lineage>
        <taxon>Eukaryota</taxon>
        <taxon>Fungi</taxon>
        <taxon>Dikarya</taxon>
        <taxon>Ascomycota</taxon>
        <taxon>Pezizomycotina</taxon>
        <taxon>Sordariomycetes</taxon>
        <taxon>Hypocreomycetidae</taxon>
        <taxon>Glomerellales</taxon>
        <taxon>Plectosphaerellaceae</taxon>
        <taxon>Plectosphaerella</taxon>
    </lineage>
</organism>
<dbReference type="GO" id="GO:0005524">
    <property type="term" value="F:ATP binding"/>
    <property type="evidence" value="ECO:0007669"/>
    <property type="project" value="UniProtKB-KW"/>
</dbReference>
<feature type="coiled-coil region" evidence="10">
    <location>
        <begin position="917"/>
        <end position="954"/>
    </location>
</feature>
<feature type="compositionally biased region" description="Acidic residues" evidence="11">
    <location>
        <begin position="45"/>
        <end position="58"/>
    </location>
</feature>
<evidence type="ECO:0000256" key="2">
    <source>
        <dbReference type="ARBA" id="ARBA00004286"/>
    </source>
</evidence>
<gene>
    <name evidence="13" type="ORF">B0T11DRAFT_258152</name>
</gene>
<dbReference type="FunFam" id="3.40.50.300:FF:001301">
    <property type="entry name" value="Structural maintenance of chromosomes 5"/>
    <property type="match status" value="1"/>
</dbReference>
<feature type="compositionally biased region" description="Basic and acidic residues" evidence="11">
    <location>
        <begin position="433"/>
        <end position="464"/>
    </location>
</feature>
<reference evidence="13" key="1">
    <citation type="journal article" date="2021" name="Nat. Commun.">
        <title>Genetic determinants of endophytism in the Arabidopsis root mycobiome.</title>
        <authorList>
            <person name="Mesny F."/>
            <person name="Miyauchi S."/>
            <person name="Thiergart T."/>
            <person name="Pickel B."/>
            <person name="Atanasova L."/>
            <person name="Karlsson M."/>
            <person name="Huettel B."/>
            <person name="Barry K.W."/>
            <person name="Haridas S."/>
            <person name="Chen C."/>
            <person name="Bauer D."/>
            <person name="Andreopoulos W."/>
            <person name="Pangilinan J."/>
            <person name="LaButti K."/>
            <person name="Riley R."/>
            <person name="Lipzen A."/>
            <person name="Clum A."/>
            <person name="Drula E."/>
            <person name="Henrissat B."/>
            <person name="Kohler A."/>
            <person name="Grigoriev I.V."/>
            <person name="Martin F.M."/>
            <person name="Hacquard S."/>
        </authorList>
    </citation>
    <scope>NUCLEOTIDE SEQUENCE</scope>
    <source>
        <strain evidence="13">MPI-CAGE-AT-0016</strain>
    </source>
</reference>
<proteinExistence type="inferred from homology"/>
<evidence type="ECO:0000259" key="12">
    <source>
        <dbReference type="Pfam" id="PF02463"/>
    </source>
</evidence>
<evidence type="ECO:0000256" key="4">
    <source>
        <dbReference type="ARBA" id="ARBA00018687"/>
    </source>
</evidence>
<comment type="caution">
    <text evidence="13">The sequence shown here is derived from an EMBL/GenBank/DDBJ whole genome shotgun (WGS) entry which is preliminary data.</text>
</comment>
<protein>
    <recommendedName>
        <fullName evidence="4">Structural maintenance of chromosomes protein 5</fullName>
    </recommendedName>
</protein>
<evidence type="ECO:0000313" key="14">
    <source>
        <dbReference type="Proteomes" id="UP000813385"/>
    </source>
</evidence>
<dbReference type="GO" id="GO:0030915">
    <property type="term" value="C:Smc5-Smc6 complex"/>
    <property type="evidence" value="ECO:0007669"/>
    <property type="project" value="TreeGrafter"/>
</dbReference>
<name>A0A8K0X1H7_9PEZI</name>
<dbReference type="Pfam" id="PF02463">
    <property type="entry name" value="SMC_N"/>
    <property type="match status" value="1"/>
</dbReference>
<evidence type="ECO:0000256" key="11">
    <source>
        <dbReference type="SAM" id="MobiDB-lite"/>
    </source>
</evidence>
<feature type="coiled-coil region" evidence="10">
    <location>
        <begin position="243"/>
        <end position="291"/>
    </location>
</feature>
<dbReference type="OrthoDB" id="10254973at2759"/>
<evidence type="ECO:0000256" key="9">
    <source>
        <dbReference type="ARBA" id="ARBA00023242"/>
    </source>
</evidence>
<evidence type="ECO:0000256" key="10">
    <source>
        <dbReference type="SAM" id="Coils"/>
    </source>
</evidence>
<dbReference type="GO" id="GO:0000724">
    <property type="term" value="P:double-strand break repair via homologous recombination"/>
    <property type="evidence" value="ECO:0007669"/>
    <property type="project" value="TreeGrafter"/>
</dbReference>
<comment type="subcellular location">
    <subcellularLocation>
        <location evidence="2">Chromosome</location>
    </subcellularLocation>
    <subcellularLocation>
        <location evidence="1">Nucleus</location>
    </subcellularLocation>
</comment>
<keyword evidence="8 10" id="KW-0175">Coiled coil</keyword>
<keyword evidence="6" id="KW-0547">Nucleotide-binding</keyword>
<sequence length="1124" mass="128639">MSSQAHRRRSRREIEDDDEDDTRYQADSPSEDNGPKRQRRRTILNEEDPADDDSEQEDSGVSGTGPSLNGHASIADEDGFHPGTIRRMKLKNFVTYTDAEFFPGPNLNMVIGPNGTGKSSLVCAICIGLGYSPKLMGRATTVRDFVKNGTPTAQIEIELQKRPQDARNPIVRVKIDRERNSSKWWINGKEATHKAVQQLVASLNIQIDNLCQFLPQDRVVEFAGLSPVELLHETLRAAAPAKMLKWQEQLQELHRETKTMQSEATNTAETLANLENRQQAVQADVERLREREAVQKRVADLQAAHAIVAYNEVRAKYSDTTKQWKDARNRQRQLEEESAPSLTRVNNKQEYQEAVTAVVAARKSALRSAENVVEGLLGEIETVDEAVNRCIAQSEAEQQAYMTKKRDLSKIVKKIGELENRLKNKPAAFDAAEHNTRIRSHEHQRRELEAEERKHQQDAQELRRQGVAAKTTSDRLKDEIAALDTREGQQLQFVAKEFPDVARGWKWLQQNSDKFEMEVFGPPALTCTIKDKRYSDLVQAALQKDDLMCFTTQSREDHKKLSDHFYKELGLSVSIRTCLTSIDAFPRLSRDNATSLGFDCFAIDCITGPDPVLAMLCSERKLHLTGVALRDIDDRQYHTLMGHDKISAWVTGRQFYRVTRRRDLGPDAVSTATREISPGRWWNDDVDTSAKEELQQRLDAEMAKFAGLKQQSQENKEAVRATHEKLRELDATLKDLINQKAILQKEQTEYKALPNKLETEKRHKEAKLKELEVSRDTMAKLDMEIDKVYVRKARAVLKHYDGIAAIREAQEALLEATIREIEAKSDLSGLKERNISIMRKIEEEKVKVEELAELRRKQKSDAEAAQHKVVEVCNENEGGKEYLTQVAGDRTTTDLDEEIAAEKAKLEFIHEANPNVIRDYEKRARDIEKLRGRMDRNQGKTDELNQRIKEIRDRWEPRLDALVSKINDAFAYNFEQISCAGEVRVHKDDDFDQWALDIRVKFRENETLQQLDQQRQSGGERAVSTVFFLMALQAMAQAPFRVVDEINQGMDPRNERMVHSRMVEIACNEHTSQYFLITPKLLPNLVYHERMRILNIASGEYMPDNGGQLNFRRCLKIQKGLKVA</sequence>
<keyword evidence="5" id="KW-0158">Chromosome</keyword>
<comment type="similarity">
    <text evidence="3">Belongs to the SMC family. SMC5 subfamily.</text>
</comment>
<dbReference type="GO" id="GO:0003697">
    <property type="term" value="F:single-stranded DNA binding"/>
    <property type="evidence" value="ECO:0007669"/>
    <property type="project" value="TreeGrafter"/>
</dbReference>
<evidence type="ECO:0000313" key="13">
    <source>
        <dbReference type="EMBL" id="KAH7358251.1"/>
    </source>
</evidence>
<keyword evidence="14" id="KW-1185">Reference proteome</keyword>
<feature type="compositionally biased region" description="Basic residues" evidence="11">
    <location>
        <begin position="1"/>
        <end position="11"/>
    </location>
</feature>
<dbReference type="Gene3D" id="3.40.50.300">
    <property type="entry name" value="P-loop containing nucleotide triphosphate hydrolases"/>
    <property type="match status" value="2"/>
</dbReference>
<dbReference type="PANTHER" id="PTHR45916:SF1">
    <property type="entry name" value="STRUCTURAL MAINTENANCE OF CHROMOSOMES PROTEIN 5"/>
    <property type="match status" value="1"/>
</dbReference>
<feature type="coiled-coil region" evidence="10">
    <location>
        <begin position="691"/>
        <end position="753"/>
    </location>
</feature>
<dbReference type="InterPro" id="IPR003395">
    <property type="entry name" value="RecF/RecN/SMC_N"/>
</dbReference>
<dbReference type="EMBL" id="JAGPXD010000004">
    <property type="protein sequence ID" value="KAH7358251.1"/>
    <property type="molecule type" value="Genomic_DNA"/>
</dbReference>
<dbReference type="InterPro" id="IPR027417">
    <property type="entry name" value="P-loop_NTPase"/>
</dbReference>
<evidence type="ECO:0000256" key="1">
    <source>
        <dbReference type="ARBA" id="ARBA00004123"/>
    </source>
</evidence>
<dbReference type="AlphaFoldDB" id="A0A8K0X1H7"/>
<dbReference type="SUPFAM" id="SSF52540">
    <property type="entry name" value="P-loop containing nucleoside triphosphate hydrolases"/>
    <property type="match status" value="1"/>
</dbReference>
<feature type="region of interest" description="Disordered" evidence="11">
    <location>
        <begin position="433"/>
        <end position="470"/>
    </location>
</feature>
<dbReference type="PANTHER" id="PTHR45916">
    <property type="entry name" value="STRUCTURAL MAINTENANCE OF CHROMOSOMES PROTEIN 5"/>
    <property type="match status" value="1"/>
</dbReference>
<keyword evidence="9" id="KW-0539">Nucleus</keyword>
<evidence type="ECO:0000256" key="7">
    <source>
        <dbReference type="ARBA" id="ARBA00022840"/>
    </source>
</evidence>
<feature type="region of interest" description="Disordered" evidence="11">
    <location>
        <begin position="327"/>
        <end position="346"/>
    </location>
</feature>
<evidence type="ECO:0000256" key="3">
    <source>
        <dbReference type="ARBA" id="ARBA00010171"/>
    </source>
</evidence>
<evidence type="ECO:0000256" key="6">
    <source>
        <dbReference type="ARBA" id="ARBA00022741"/>
    </source>
</evidence>
<evidence type="ECO:0000256" key="5">
    <source>
        <dbReference type="ARBA" id="ARBA00022454"/>
    </source>
</evidence>
<feature type="domain" description="RecF/RecN/SMC N-terminal" evidence="12">
    <location>
        <begin position="85"/>
        <end position="1078"/>
    </location>
</feature>
<evidence type="ECO:0000256" key="8">
    <source>
        <dbReference type="ARBA" id="ARBA00023054"/>
    </source>
</evidence>
<accession>A0A8K0X1H7</accession>
<dbReference type="Proteomes" id="UP000813385">
    <property type="component" value="Unassembled WGS sequence"/>
</dbReference>
<dbReference type="GO" id="GO:0005634">
    <property type="term" value="C:nucleus"/>
    <property type="evidence" value="ECO:0007669"/>
    <property type="project" value="UniProtKB-SubCell"/>
</dbReference>